<dbReference type="Proteomes" id="UP001161325">
    <property type="component" value="Unassembled WGS sequence"/>
</dbReference>
<dbReference type="PROSITE" id="PS51154">
    <property type="entry name" value="MACRO"/>
    <property type="match status" value="1"/>
</dbReference>
<dbReference type="SMART" id="SM00506">
    <property type="entry name" value="A1pp"/>
    <property type="match status" value="1"/>
</dbReference>
<dbReference type="PANTHER" id="PTHR11106">
    <property type="entry name" value="GANGLIOSIDE INDUCED DIFFERENTIATION ASSOCIATED PROTEIN 2-RELATED"/>
    <property type="match status" value="1"/>
</dbReference>
<evidence type="ECO:0000313" key="3">
    <source>
        <dbReference type="Proteomes" id="UP001161325"/>
    </source>
</evidence>
<dbReference type="EMBL" id="BRXS01000001">
    <property type="protein sequence ID" value="GLC24219.1"/>
    <property type="molecule type" value="Genomic_DNA"/>
</dbReference>
<dbReference type="RefSeq" id="WP_284348668.1">
    <property type="nucleotide sequence ID" value="NZ_BRXS01000001.1"/>
</dbReference>
<dbReference type="PANTHER" id="PTHR11106:SF27">
    <property type="entry name" value="MACRO DOMAIN-CONTAINING PROTEIN"/>
    <property type="match status" value="1"/>
</dbReference>
<dbReference type="InterPro" id="IPR043472">
    <property type="entry name" value="Macro_dom-like"/>
</dbReference>
<gene>
    <name evidence="2" type="ORF">rosag_07320</name>
</gene>
<proteinExistence type="predicted"/>
<organism evidence="2 3">
    <name type="scientific">Roseisolibacter agri</name>
    <dbReference type="NCBI Taxonomy" id="2014610"/>
    <lineage>
        <taxon>Bacteria</taxon>
        <taxon>Pseudomonadati</taxon>
        <taxon>Gemmatimonadota</taxon>
        <taxon>Gemmatimonadia</taxon>
        <taxon>Gemmatimonadales</taxon>
        <taxon>Gemmatimonadaceae</taxon>
        <taxon>Roseisolibacter</taxon>
    </lineage>
</organism>
<comment type="caution">
    <text evidence="2">The sequence shown here is derived from an EMBL/GenBank/DDBJ whole genome shotgun (WGS) entry which is preliminary data.</text>
</comment>
<dbReference type="CDD" id="cd02908">
    <property type="entry name" value="Macro_OAADPr_deacetylase"/>
    <property type="match status" value="1"/>
</dbReference>
<keyword evidence="3" id="KW-1185">Reference proteome</keyword>
<dbReference type="NCBIfam" id="NF001664">
    <property type="entry name" value="PRK00431.1-6"/>
    <property type="match status" value="1"/>
</dbReference>
<dbReference type="SUPFAM" id="SSF52949">
    <property type="entry name" value="Macro domain-like"/>
    <property type="match status" value="1"/>
</dbReference>
<feature type="domain" description="Macro" evidence="1">
    <location>
        <begin position="1"/>
        <end position="172"/>
    </location>
</feature>
<protein>
    <submittedName>
        <fullName evidence="2">Macro domain-containing protein</fullName>
    </submittedName>
</protein>
<accession>A0AA37Q0N0</accession>
<dbReference type="Pfam" id="PF01661">
    <property type="entry name" value="Macro"/>
    <property type="match status" value="1"/>
</dbReference>
<evidence type="ECO:0000313" key="2">
    <source>
        <dbReference type="EMBL" id="GLC24219.1"/>
    </source>
</evidence>
<dbReference type="AlphaFoldDB" id="A0AA37Q0N0"/>
<dbReference type="Gene3D" id="3.40.220.10">
    <property type="entry name" value="Leucine Aminopeptidase, subunit E, domain 1"/>
    <property type="match status" value="1"/>
</dbReference>
<reference evidence="2" key="1">
    <citation type="submission" date="2022-08" db="EMBL/GenBank/DDBJ databases">
        <title>Draft genome sequencing of Roseisolibacter agri AW1220.</title>
        <authorList>
            <person name="Tobiishi Y."/>
            <person name="Tonouchi A."/>
        </authorList>
    </citation>
    <scope>NUCLEOTIDE SEQUENCE</scope>
    <source>
        <strain evidence="2">AW1220</strain>
    </source>
</reference>
<dbReference type="InterPro" id="IPR002589">
    <property type="entry name" value="Macro_dom"/>
</dbReference>
<name>A0AA37Q0N0_9BACT</name>
<evidence type="ECO:0000259" key="1">
    <source>
        <dbReference type="PROSITE" id="PS51154"/>
    </source>
</evidence>
<sequence length="172" mass="17230">MSGALRLRASRVDITTLDVDAIVNAANSALIPGGGVDGAIHRAAGPELARAGAAIGGCPTGEARITPGFGLKARHVIHAVGPVWQGGDAGEAELLAGAYRASLVLARDHGCASVAFPAISTGVYGYPLEAATRVAVATVRAFAPEAGGLALVHFACFSDDALAAYRRAGVTD</sequence>